<keyword evidence="2" id="KW-1185">Reference proteome</keyword>
<protein>
    <submittedName>
        <fullName evidence="1">Uncharacterized protein</fullName>
    </submittedName>
</protein>
<accession>A0ABW3NGC9</accession>
<reference evidence="2" key="1">
    <citation type="journal article" date="2019" name="Int. J. Syst. Evol. Microbiol.">
        <title>The Global Catalogue of Microorganisms (GCM) 10K type strain sequencing project: providing services to taxonomists for standard genome sequencing and annotation.</title>
        <authorList>
            <consortium name="The Broad Institute Genomics Platform"/>
            <consortium name="The Broad Institute Genome Sequencing Center for Infectious Disease"/>
            <person name="Wu L."/>
            <person name="Ma J."/>
        </authorList>
    </citation>
    <scope>NUCLEOTIDE SEQUENCE [LARGE SCALE GENOMIC DNA]</scope>
    <source>
        <strain evidence="2">CCUG 56608</strain>
    </source>
</reference>
<comment type="caution">
    <text evidence="1">The sequence shown here is derived from an EMBL/GenBank/DDBJ whole genome shotgun (WGS) entry which is preliminary data.</text>
</comment>
<gene>
    <name evidence="1" type="ORF">ACFQ19_06835</name>
</gene>
<evidence type="ECO:0000313" key="1">
    <source>
        <dbReference type="EMBL" id="MFD1065736.1"/>
    </source>
</evidence>
<organism evidence="1 2">
    <name type="scientific">Oceanobacillus locisalsi</name>
    <dbReference type="NCBI Taxonomy" id="546107"/>
    <lineage>
        <taxon>Bacteria</taxon>
        <taxon>Bacillati</taxon>
        <taxon>Bacillota</taxon>
        <taxon>Bacilli</taxon>
        <taxon>Bacillales</taxon>
        <taxon>Bacillaceae</taxon>
        <taxon>Oceanobacillus</taxon>
    </lineage>
</organism>
<evidence type="ECO:0000313" key="2">
    <source>
        <dbReference type="Proteomes" id="UP001597041"/>
    </source>
</evidence>
<name>A0ABW3NGC9_9BACI</name>
<sequence>MDVEKEIERLQKIMDEQDKLFEELGVMPNEVEYNEHGQVVVDIQDKRQMELGSG</sequence>
<dbReference type="Proteomes" id="UP001597041">
    <property type="component" value="Unassembled WGS sequence"/>
</dbReference>
<proteinExistence type="predicted"/>
<dbReference type="RefSeq" id="WP_379591323.1">
    <property type="nucleotide sequence ID" value="NZ_JBHTKK010000005.1"/>
</dbReference>
<dbReference type="EMBL" id="JBHTKK010000005">
    <property type="protein sequence ID" value="MFD1065736.1"/>
    <property type="molecule type" value="Genomic_DNA"/>
</dbReference>